<dbReference type="InterPro" id="IPR036465">
    <property type="entry name" value="vWFA_dom_sf"/>
</dbReference>
<protein>
    <submittedName>
        <fullName evidence="2">Ca-activated chloride channel family protein</fullName>
    </submittedName>
</protein>
<accession>A0A1H3L0M1</accession>
<reference evidence="2 3" key="1">
    <citation type="submission" date="2016-10" db="EMBL/GenBank/DDBJ databases">
        <authorList>
            <person name="de Groot N.N."/>
        </authorList>
    </citation>
    <scope>NUCLEOTIDE SEQUENCE [LARGE SCALE GENOMIC DNA]</scope>
    <source>
        <strain evidence="2 3">DSM 21650</strain>
    </source>
</reference>
<feature type="domain" description="VWFA" evidence="1">
    <location>
        <begin position="132"/>
        <end position="243"/>
    </location>
</feature>
<dbReference type="Gene3D" id="3.40.50.410">
    <property type="entry name" value="von Willebrand factor, type A domain"/>
    <property type="match status" value="1"/>
</dbReference>
<dbReference type="Proteomes" id="UP000198625">
    <property type="component" value="Unassembled WGS sequence"/>
</dbReference>
<dbReference type="STRING" id="415015.SAMN05660462_00384"/>
<dbReference type="EMBL" id="FNQE01000002">
    <property type="protein sequence ID" value="SDY57444.1"/>
    <property type="molecule type" value="Genomic_DNA"/>
</dbReference>
<dbReference type="CDD" id="cd00198">
    <property type="entry name" value="vWFA"/>
    <property type="match status" value="1"/>
</dbReference>
<dbReference type="InterPro" id="IPR002035">
    <property type="entry name" value="VWF_A"/>
</dbReference>
<sequence>MEKIIEFRQIMLITDGESNDGISPVSAAKEGHEKGVTTSTIGITNRGKEEGALKEIKDIAEAGGGVWEITHIQNLSMALSIATVKSVYKTIEEAVNKELKEIIGTELKDMHPQSRIKVTDMIDRLGDEINIKCCIVIDSSGSMASKVNIARNSILNLLRVLSQRKGKTEIAVISYPGKNGSQYDVLCDFTEDIDLLEKSLNKIQIGGNTPTGPAIESAIELLCKKDKFGIKIEEEIVFKSLSV</sequence>
<dbReference type="OrthoDB" id="9806395at2"/>
<feature type="domain" description="VWFA" evidence="1">
    <location>
        <begin position="10"/>
        <end position="91"/>
    </location>
</feature>
<dbReference type="AlphaFoldDB" id="A0A1H3L0M1"/>
<name>A0A1H3L0M1_9FIRM</name>
<dbReference type="RefSeq" id="WP_091726395.1">
    <property type="nucleotide sequence ID" value="NZ_FNQE01000002.1"/>
</dbReference>
<organism evidence="2 3">
    <name type="scientific">Proteiniborus ethanoligenes</name>
    <dbReference type="NCBI Taxonomy" id="415015"/>
    <lineage>
        <taxon>Bacteria</taxon>
        <taxon>Bacillati</taxon>
        <taxon>Bacillota</taxon>
        <taxon>Clostridia</taxon>
        <taxon>Eubacteriales</taxon>
        <taxon>Proteiniborus</taxon>
    </lineage>
</organism>
<dbReference type="SUPFAM" id="SSF53300">
    <property type="entry name" value="vWA-like"/>
    <property type="match status" value="2"/>
</dbReference>
<dbReference type="Pfam" id="PF13519">
    <property type="entry name" value="VWA_2"/>
    <property type="match status" value="1"/>
</dbReference>
<evidence type="ECO:0000259" key="1">
    <source>
        <dbReference type="PROSITE" id="PS50234"/>
    </source>
</evidence>
<evidence type="ECO:0000313" key="2">
    <source>
        <dbReference type="EMBL" id="SDY57444.1"/>
    </source>
</evidence>
<keyword evidence="3" id="KW-1185">Reference proteome</keyword>
<dbReference type="PROSITE" id="PS50234">
    <property type="entry name" value="VWFA"/>
    <property type="match status" value="2"/>
</dbReference>
<gene>
    <name evidence="2" type="ORF">SAMN05660462_00384</name>
</gene>
<proteinExistence type="predicted"/>
<evidence type="ECO:0000313" key="3">
    <source>
        <dbReference type="Proteomes" id="UP000198625"/>
    </source>
</evidence>